<feature type="region of interest" description="Disordered" evidence="1">
    <location>
        <begin position="542"/>
        <end position="603"/>
    </location>
</feature>
<gene>
    <name evidence="2" type="ORF">Gaeavirus13_5</name>
</gene>
<reference evidence="2" key="1">
    <citation type="submission" date="2018-10" db="EMBL/GenBank/DDBJ databases">
        <title>Hidden diversity of soil giant viruses.</title>
        <authorList>
            <person name="Schulz F."/>
            <person name="Alteio L."/>
            <person name="Goudeau D."/>
            <person name="Ryan E.M."/>
            <person name="Malmstrom R.R."/>
            <person name="Blanchard J."/>
            <person name="Woyke T."/>
        </authorList>
    </citation>
    <scope>NUCLEOTIDE SEQUENCE</scope>
    <source>
        <strain evidence="2">GAV1</strain>
    </source>
</reference>
<feature type="compositionally biased region" description="Low complexity" evidence="1">
    <location>
        <begin position="542"/>
        <end position="575"/>
    </location>
</feature>
<evidence type="ECO:0000313" key="2">
    <source>
        <dbReference type="EMBL" id="AYV80163.1"/>
    </source>
</evidence>
<name>A0A3G5A2V9_9VIRU</name>
<dbReference type="EMBL" id="MK072211">
    <property type="protein sequence ID" value="AYV80163.1"/>
    <property type="molecule type" value="Genomic_DNA"/>
</dbReference>
<sequence>MNIIHNQKNMKKYFKFGFSLWSLICSSMFGLGYQSEYDYNDYYNTTHGAKSVLIINAGLVYNGVIVRSSCDTVCMRNMMWYDNPSVNLVFLESSDDVFMFDEVLSDVIYVDTGFVLNDSICGVVQPLIQSVFGVAYLAGYSATNYDYQIIFISQSHNPCLWAGIANFNCDYGFCTVVIANASVNVVSRELGYTMGLNNAGLESNVLGDESCIMSSYNNPIQFHTPHKWQVNWIDSDYCVVNSDYNISYALTSSSFVPLSDNMSLLIFTGPVFSYYISFRTAAGLDYNLRPELKYVVYVHQQRNRDRTLMIAMLKQYDEYENNQVRVYVNNIYGNYADIFIGDCIENPVILRLVSDTFVVSSCVVNDNVNVTLNVLNDDYYCIPSLFEIGYMFEGTEYEVGSVISIPSQTSKNLSIIISIPDLLIGFELLTVFINVTELGLCRSYYANVYIYNLCDVPADYSFTSSGTHTLSSSSSHTVYNSVSPSITNSNSKSSSITYTNSISGFVTNTNSISGSVTNTNSISDSVTNTNSISFMNTKSSNISVTRSRTQTTSITNTSITRSRTQTTSITITRTHTITDSKTRSPKIKASQSRSITRSRTRDQ</sequence>
<organism evidence="2">
    <name type="scientific">Gaeavirus sp</name>
    <dbReference type="NCBI Taxonomy" id="2487767"/>
    <lineage>
        <taxon>Viruses</taxon>
        <taxon>Varidnaviria</taxon>
        <taxon>Bamfordvirae</taxon>
        <taxon>Nucleocytoviricota</taxon>
        <taxon>Megaviricetes</taxon>
        <taxon>Imitervirales</taxon>
        <taxon>Mimiviridae</taxon>
        <taxon>Klosneuvirinae</taxon>
    </lineage>
</organism>
<proteinExistence type="predicted"/>
<accession>A0A3G5A2V9</accession>
<protein>
    <submittedName>
        <fullName evidence="2">Uncharacterized protein</fullName>
    </submittedName>
</protein>
<evidence type="ECO:0000256" key="1">
    <source>
        <dbReference type="SAM" id="MobiDB-lite"/>
    </source>
</evidence>